<comment type="caution">
    <text evidence="2">The sequence shown here is derived from an EMBL/GenBank/DDBJ whole genome shotgun (WGS) entry which is preliminary data.</text>
</comment>
<evidence type="ECO:0000256" key="1">
    <source>
        <dbReference type="SAM" id="MobiDB-lite"/>
    </source>
</evidence>
<evidence type="ECO:0000313" key="3">
    <source>
        <dbReference type="Proteomes" id="UP000582837"/>
    </source>
</evidence>
<evidence type="ECO:0000313" key="2">
    <source>
        <dbReference type="EMBL" id="MBB6073614.1"/>
    </source>
</evidence>
<accession>A0A841H6R0</accession>
<reference evidence="2 3" key="1">
    <citation type="submission" date="2020-08" db="EMBL/GenBank/DDBJ databases">
        <title>Genomic Encyclopedia of Type Strains, Phase IV (KMG-IV): sequencing the most valuable type-strain genomes for metagenomic binning, comparative biology and taxonomic classification.</title>
        <authorList>
            <person name="Goeker M."/>
        </authorList>
    </citation>
    <scope>NUCLEOTIDE SEQUENCE [LARGE SCALE GENOMIC DNA]</scope>
    <source>
        <strain evidence="2 3">DSM 29007</strain>
    </source>
</reference>
<organism evidence="2 3">
    <name type="scientific">Longimicrobium terrae</name>
    <dbReference type="NCBI Taxonomy" id="1639882"/>
    <lineage>
        <taxon>Bacteria</taxon>
        <taxon>Pseudomonadati</taxon>
        <taxon>Gemmatimonadota</taxon>
        <taxon>Longimicrobiia</taxon>
        <taxon>Longimicrobiales</taxon>
        <taxon>Longimicrobiaceae</taxon>
        <taxon>Longimicrobium</taxon>
    </lineage>
</organism>
<gene>
    <name evidence="2" type="ORF">HNQ61_005285</name>
</gene>
<dbReference type="AlphaFoldDB" id="A0A841H6R0"/>
<dbReference type="EMBL" id="JACHIA010000026">
    <property type="protein sequence ID" value="MBB6073614.1"/>
    <property type="molecule type" value="Genomic_DNA"/>
</dbReference>
<proteinExistence type="predicted"/>
<protein>
    <submittedName>
        <fullName evidence="2">Uncharacterized protein</fullName>
    </submittedName>
</protein>
<sequence length="40" mass="4212">MLYLMQRLHFALRDAAADGLPSTETNTGEGADGCVGSRSV</sequence>
<name>A0A841H6R0_9BACT</name>
<keyword evidence="3" id="KW-1185">Reference proteome</keyword>
<dbReference type="Proteomes" id="UP000582837">
    <property type="component" value="Unassembled WGS sequence"/>
</dbReference>
<feature type="region of interest" description="Disordered" evidence="1">
    <location>
        <begin position="19"/>
        <end position="40"/>
    </location>
</feature>